<dbReference type="AlphaFoldDB" id="A0A672YLW8"/>
<name>A0A672YLW8_9TELE</name>
<dbReference type="InterPro" id="IPR016187">
    <property type="entry name" value="CTDL_fold"/>
</dbReference>
<dbReference type="InterPro" id="IPR033989">
    <property type="entry name" value="CD209-like_CTLD"/>
</dbReference>
<evidence type="ECO:0000259" key="3">
    <source>
        <dbReference type="PROSITE" id="PS50041"/>
    </source>
</evidence>
<reference evidence="4" key="1">
    <citation type="submission" date="2019-06" db="EMBL/GenBank/DDBJ databases">
        <authorList>
            <consortium name="Wellcome Sanger Institute Data Sharing"/>
        </authorList>
    </citation>
    <scope>NUCLEOTIDE SEQUENCE [LARGE SCALE GENOMIC DNA]</scope>
</reference>
<evidence type="ECO:0000313" key="4">
    <source>
        <dbReference type="Ensembl" id="ENSSORP00005005611.1"/>
    </source>
</evidence>
<dbReference type="SUPFAM" id="SSF56436">
    <property type="entry name" value="C-type lectin-like"/>
    <property type="match status" value="1"/>
</dbReference>
<reference evidence="4" key="2">
    <citation type="submission" date="2025-08" db="UniProtKB">
        <authorList>
            <consortium name="Ensembl"/>
        </authorList>
    </citation>
    <scope>IDENTIFICATION</scope>
</reference>
<dbReference type="InterPro" id="IPR001304">
    <property type="entry name" value="C-type_lectin-like"/>
</dbReference>
<accession>A0A672YLW8</accession>
<dbReference type="InterPro" id="IPR016186">
    <property type="entry name" value="C-type_lectin-like/link_sf"/>
</dbReference>
<proteinExistence type="predicted"/>
<evidence type="ECO:0000256" key="2">
    <source>
        <dbReference type="SAM" id="SignalP"/>
    </source>
</evidence>
<feature type="domain" description="C-type lectin" evidence="3">
    <location>
        <begin position="40"/>
        <end position="126"/>
    </location>
</feature>
<reference evidence="4" key="3">
    <citation type="submission" date="2025-09" db="UniProtKB">
        <authorList>
            <consortium name="Ensembl"/>
        </authorList>
    </citation>
    <scope>IDENTIFICATION</scope>
</reference>
<dbReference type="InterPro" id="IPR050111">
    <property type="entry name" value="C-type_lectin/snaclec_domain"/>
</dbReference>
<keyword evidence="2" id="KW-0732">Signal</keyword>
<sequence length="138" mass="15754">YTTTTTTTILLLLEINHIVFCSPPVIKTLLKTCPEGWKLLSSSCYFSSTAVGTWETARSDCRKKSADLVIINTKEEQDFISALNKQYWIGLSDREQEGTWTWIYLYSCIPRFWHTGEPNNSGGEDCGENRDLRPIHEA</sequence>
<feature type="chain" id="PRO_5025681319" description="C-type lectin domain-containing protein" evidence="2">
    <location>
        <begin position="22"/>
        <end position="138"/>
    </location>
</feature>
<feature type="signal peptide" evidence="2">
    <location>
        <begin position="1"/>
        <end position="21"/>
    </location>
</feature>
<dbReference type="CDD" id="cd03590">
    <property type="entry name" value="CLECT_DC-SIGN_like"/>
    <property type="match status" value="1"/>
</dbReference>
<dbReference type="GO" id="GO:0030246">
    <property type="term" value="F:carbohydrate binding"/>
    <property type="evidence" value="ECO:0007669"/>
    <property type="project" value="UniProtKB-KW"/>
</dbReference>
<evidence type="ECO:0000313" key="5">
    <source>
        <dbReference type="Proteomes" id="UP000472271"/>
    </source>
</evidence>
<keyword evidence="1" id="KW-0430">Lectin</keyword>
<dbReference type="Proteomes" id="UP000472271">
    <property type="component" value="Chromosome 8"/>
</dbReference>
<protein>
    <recommendedName>
        <fullName evidence="3">C-type lectin domain-containing protein</fullName>
    </recommendedName>
</protein>
<dbReference type="Pfam" id="PF00059">
    <property type="entry name" value="Lectin_C"/>
    <property type="match status" value="1"/>
</dbReference>
<evidence type="ECO:0000256" key="1">
    <source>
        <dbReference type="ARBA" id="ARBA00022734"/>
    </source>
</evidence>
<dbReference type="Gene3D" id="3.10.100.10">
    <property type="entry name" value="Mannose-Binding Protein A, subunit A"/>
    <property type="match status" value="1"/>
</dbReference>
<dbReference type="SMART" id="SM00034">
    <property type="entry name" value="CLECT"/>
    <property type="match status" value="1"/>
</dbReference>
<dbReference type="PANTHER" id="PTHR22803">
    <property type="entry name" value="MANNOSE, PHOSPHOLIPASE, LECTIN RECEPTOR RELATED"/>
    <property type="match status" value="1"/>
</dbReference>
<dbReference type="Ensembl" id="ENSSORT00005005853.1">
    <property type="protein sequence ID" value="ENSSORP00005005611.1"/>
    <property type="gene ID" value="ENSSORG00005003399.1"/>
</dbReference>
<organism evidence="4 5">
    <name type="scientific">Sphaeramia orbicularis</name>
    <name type="common">orbiculate cardinalfish</name>
    <dbReference type="NCBI Taxonomy" id="375764"/>
    <lineage>
        <taxon>Eukaryota</taxon>
        <taxon>Metazoa</taxon>
        <taxon>Chordata</taxon>
        <taxon>Craniata</taxon>
        <taxon>Vertebrata</taxon>
        <taxon>Euteleostomi</taxon>
        <taxon>Actinopterygii</taxon>
        <taxon>Neopterygii</taxon>
        <taxon>Teleostei</taxon>
        <taxon>Neoteleostei</taxon>
        <taxon>Acanthomorphata</taxon>
        <taxon>Gobiaria</taxon>
        <taxon>Kurtiformes</taxon>
        <taxon>Apogonoidei</taxon>
        <taxon>Apogonidae</taxon>
        <taxon>Apogoninae</taxon>
        <taxon>Sphaeramia</taxon>
    </lineage>
</organism>
<dbReference type="PROSITE" id="PS50041">
    <property type="entry name" value="C_TYPE_LECTIN_2"/>
    <property type="match status" value="1"/>
</dbReference>
<keyword evidence="5" id="KW-1185">Reference proteome</keyword>
<dbReference type="InParanoid" id="A0A672YLW8"/>